<name>A0A1J5RND5_9ZZZZ</name>
<feature type="compositionally biased region" description="Basic and acidic residues" evidence="1">
    <location>
        <begin position="160"/>
        <end position="176"/>
    </location>
</feature>
<evidence type="ECO:0000256" key="1">
    <source>
        <dbReference type="SAM" id="MobiDB-lite"/>
    </source>
</evidence>
<organism evidence="2">
    <name type="scientific">mine drainage metagenome</name>
    <dbReference type="NCBI Taxonomy" id="410659"/>
    <lineage>
        <taxon>unclassified sequences</taxon>
        <taxon>metagenomes</taxon>
        <taxon>ecological metagenomes</taxon>
    </lineage>
</organism>
<dbReference type="AlphaFoldDB" id="A0A1J5RND5"/>
<feature type="region of interest" description="Disordered" evidence="1">
    <location>
        <begin position="1"/>
        <end position="32"/>
    </location>
</feature>
<accession>A0A1J5RND5</accession>
<proteinExistence type="predicted"/>
<dbReference type="EMBL" id="MLJW01000322">
    <property type="protein sequence ID" value="OIQ89629.1"/>
    <property type="molecule type" value="Genomic_DNA"/>
</dbReference>
<feature type="compositionally biased region" description="Low complexity" evidence="1">
    <location>
        <begin position="1"/>
        <end position="10"/>
    </location>
</feature>
<sequence>MSTPGGAEPPRGGGGPNAGDPALDDPEHQYAGLEVLLGRDDAARQITPGKQRFLQSLDEDGDAAAAQAPAGGRVVSLHTRQGAMQGSGRQHALQPDLIDAHAGGFDGQACLWSWCVLTIRSHPGPWLELFSQFVPLTVLMLQLRDHVGRNRQCRPVAGKDAPRRDSDGDGDGCADR</sequence>
<comment type="caution">
    <text evidence="2">The sequence shown here is derived from an EMBL/GenBank/DDBJ whole genome shotgun (WGS) entry which is preliminary data.</text>
</comment>
<reference evidence="2" key="1">
    <citation type="submission" date="2016-10" db="EMBL/GenBank/DDBJ databases">
        <title>Sequence of Gallionella enrichment culture.</title>
        <authorList>
            <person name="Poehlein A."/>
            <person name="Muehling M."/>
            <person name="Daniel R."/>
        </authorList>
    </citation>
    <scope>NUCLEOTIDE SEQUENCE</scope>
</reference>
<feature type="region of interest" description="Disordered" evidence="1">
    <location>
        <begin position="154"/>
        <end position="176"/>
    </location>
</feature>
<gene>
    <name evidence="2" type="ORF">GALL_284760</name>
</gene>
<evidence type="ECO:0000313" key="2">
    <source>
        <dbReference type="EMBL" id="OIQ89629.1"/>
    </source>
</evidence>
<protein>
    <submittedName>
        <fullName evidence="2">Uncharacterized protein</fullName>
    </submittedName>
</protein>